<evidence type="ECO:0000256" key="2">
    <source>
        <dbReference type="ARBA" id="ARBA00008583"/>
    </source>
</evidence>
<feature type="transmembrane region" description="Helical" evidence="17">
    <location>
        <begin position="284"/>
        <end position="303"/>
    </location>
</feature>
<feature type="transmembrane region" description="Helical" evidence="17">
    <location>
        <begin position="44"/>
        <end position="63"/>
    </location>
</feature>
<dbReference type="PANTHER" id="PTHR43495">
    <property type="entry name" value="GABA PERMEASE"/>
    <property type="match status" value="1"/>
</dbReference>
<evidence type="ECO:0000256" key="6">
    <source>
        <dbReference type="ARBA" id="ARBA00022692"/>
    </source>
</evidence>
<evidence type="ECO:0000256" key="11">
    <source>
        <dbReference type="ARBA" id="ARBA00040443"/>
    </source>
</evidence>
<evidence type="ECO:0000256" key="13">
    <source>
        <dbReference type="ARBA" id="ARBA00042267"/>
    </source>
</evidence>
<evidence type="ECO:0000256" key="5">
    <source>
        <dbReference type="ARBA" id="ARBA00022519"/>
    </source>
</evidence>
<comment type="catalytic activity">
    <reaction evidence="14">
        <text>L-tryptophan(in) + H(+)(in) = L-tryptophan(out) + H(+)(out)</text>
        <dbReference type="Rhea" id="RHEA:28879"/>
        <dbReference type="ChEBI" id="CHEBI:15378"/>
        <dbReference type="ChEBI" id="CHEBI:57912"/>
    </reaction>
    <physiologicalReaction direction="right-to-left" evidence="14">
        <dbReference type="Rhea" id="RHEA:28881"/>
    </physiologicalReaction>
</comment>
<reference evidence="19 20" key="1">
    <citation type="submission" date="2019-02" db="EMBL/GenBank/DDBJ databases">
        <authorList>
            <person name="Manzano-Marin A."/>
            <person name="Manzano-Marin A."/>
        </authorList>
    </citation>
    <scope>NUCLEOTIDE SEQUENCE [LARGE SCALE GENOMIC DNA]</scope>
    <source>
        <strain evidence="19 20">ErCicuneomaculata</strain>
    </source>
</reference>
<dbReference type="PIRSF" id="PIRSF006060">
    <property type="entry name" value="AA_transporter"/>
    <property type="match status" value="1"/>
</dbReference>
<evidence type="ECO:0000256" key="4">
    <source>
        <dbReference type="ARBA" id="ARBA00022475"/>
    </source>
</evidence>
<dbReference type="InterPro" id="IPR004840">
    <property type="entry name" value="Amino_acid_permease_CS"/>
</dbReference>
<evidence type="ECO:0000256" key="16">
    <source>
        <dbReference type="ARBA" id="ARBA00048776"/>
    </source>
</evidence>
<dbReference type="AlphaFoldDB" id="A0A451D2B7"/>
<dbReference type="GO" id="GO:0006865">
    <property type="term" value="P:amino acid transport"/>
    <property type="evidence" value="ECO:0007669"/>
    <property type="project" value="UniProtKB-KW"/>
</dbReference>
<proteinExistence type="inferred from homology"/>
<dbReference type="Proteomes" id="UP000294412">
    <property type="component" value="Chromosome"/>
</dbReference>
<feature type="transmembrane region" description="Helical" evidence="17">
    <location>
        <begin position="397"/>
        <end position="417"/>
    </location>
</feature>
<dbReference type="OrthoDB" id="5297508at2"/>
<keyword evidence="4" id="KW-1003">Cell membrane</keyword>
<feature type="transmembrane region" description="Helical" evidence="17">
    <location>
        <begin position="197"/>
        <end position="217"/>
    </location>
</feature>
<comment type="similarity">
    <text evidence="2">Belongs to the amino acid-polyamine-organocation (APC) superfamily. Amino acid transporter (AAT) (TC 2.A.3.1) family.</text>
</comment>
<feature type="domain" description="Amino acid permease/ SLC12A" evidence="18">
    <location>
        <begin position="16"/>
        <end position="443"/>
    </location>
</feature>
<evidence type="ECO:0000313" key="20">
    <source>
        <dbReference type="Proteomes" id="UP000294412"/>
    </source>
</evidence>
<name>A0A451D2B7_9GAMM</name>
<sequence>MKKKQAILQRGLKSRHIQLISLGGVIGTGLFLGSAPVIQSSGPAIIIGYTIAGLVAFFIMRQIGEMAIEEPVAGTFSHFAYKYYGNFAGFISGWNYWSLYILVSMTELTAIGQYIQFWYKNIPIWISATICLLFISAVHLAHVRIFGEIEFWLSIIKIISGISMILFGLFLLLTHHAGPEASVKNLWQYDGFLPHGYSGLFMVMSMIMFSFGGLELIGITAAETDQPKVHISKSTNQLIFRVLFFYVASLMILLSLLPWTKITNSMSPFVYIFHTLGEKEVANVLNIIILTAALSVYNSCLYCNSRMLFGLAQQGNAPKLFLRISSHGVPTRSILFSSFFTLFCLFLNYFLPKTAFTLLISLTVSTLVLNWTMITLVHMRFRKKTKHIGKKSCFPVLFYPFSSWFCLLFMIFIVIQMTIQPHMVISIILIPIWVVILSICYWIKPLYVILYNHFIY</sequence>
<evidence type="ECO:0000313" key="19">
    <source>
        <dbReference type="EMBL" id="VFP79772.1"/>
    </source>
</evidence>
<keyword evidence="5" id="KW-0997">Cell inner membrane</keyword>
<evidence type="ECO:0000256" key="15">
    <source>
        <dbReference type="ARBA" id="ARBA00048727"/>
    </source>
</evidence>
<evidence type="ECO:0000256" key="7">
    <source>
        <dbReference type="ARBA" id="ARBA00022970"/>
    </source>
</evidence>
<dbReference type="EMBL" id="LR217703">
    <property type="protein sequence ID" value="VFP79772.1"/>
    <property type="molecule type" value="Genomic_DNA"/>
</dbReference>
<evidence type="ECO:0000256" key="17">
    <source>
        <dbReference type="SAM" id="Phobius"/>
    </source>
</evidence>
<feature type="transmembrane region" description="Helical" evidence="17">
    <location>
        <begin position="238"/>
        <end position="259"/>
    </location>
</feature>
<dbReference type="Gene3D" id="1.20.1740.10">
    <property type="entry name" value="Amino acid/polyamine transporter I"/>
    <property type="match status" value="1"/>
</dbReference>
<evidence type="ECO:0000256" key="9">
    <source>
        <dbReference type="ARBA" id="ARBA00023136"/>
    </source>
</evidence>
<dbReference type="FunFam" id="1.20.1740.10:FF:000001">
    <property type="entry name" value="Amino acid permease"/>
    <property type="match status" value="1"/>
</dbReference>
<dbReference type="InterPro" id="IPR004841">
    <property type="entry name" value="AA-permease/SLC12A_dom"/>
</dbReference>
<evidence type="ECO:0000256" key="10">
    <source>
        <dbReference type="ARBA" id="ARBA00037317"/>
    </source>
</evidence>
<dbReference type="PANTHER" id="PTHR43495:SF4">
    <property type="entry name" value="AROMATIC AMINO ACID TRANSPORT PROTEIN AROP"/>
    <property type="match status" value="1"/>
</dbReference>
<comment type="function">
    <text evidence="10">Permease that is involved in the active transport across the cytoplasmic membrane of all three aromatic amino acids, phenylalanine, tyrosine and tryptophan.</text>
</comment>
<evidence type="ECO:0000256" key="12">
    <source>
        <dbReference type="ARBA" id="ARBA00041728"/>
    </source>
</evidence>
<keyword evidence="6 17" id="KW-0812">Transmembrane</keyword>
<keyword evidence="3" id="KW-0813">Transport</keyword>
<feature type="transmembrane region" description="Helical" evidence="17">
    <location>
        <begin position="20"/>
        <end position="38"/>
    </location>
</feature>
<feature type="transmembrane region" description="Helical" evidence="17">
    <location>
        <begin position="83"/>
        <end position="102"/>
    </location>
</feature>
<evidence type="ECO:0000256" key="14">
    <source>
        <dbReference type="ARBA" id="ARBA00048394"/>
    </source>
</evidence>
<dbReference type="GO" id="GO:0055085">
    <property type="term" value="P:transmembrane transport"/>
    <property type="evidence" value="ECO:0007669"/>
    <property type="project" value="InterPro"/>
</dbReference>
<keyword evidence="7" id="KW-0029">Amino-acid transport</keyword>
<feature type="transmembrane region" description="Helical" evidence="17">
    <location>
        <begin position="122"/>
        <end position="143"/>
    </location>
</feature>
<feature type="transmembrane region" description="Helical" evidence="17">
    <location>
        <begin position="333"/>
        <end position="351"/>
    </location>
</feature>
<dbReference type="PROSITE" id="PS00218">
    <property type="entry name" value="AMINO_ACID_PERMEASE_1"/>
    <property type="match status" value="1"/>
</dbReference>
<dbReference type="RefSeq" id="WP_157993532.1">
    <property type="nucleotide sequence ID" value="NZ_LR217703.1"/>
</dbReference>
<evidence type="ECO:0000256" key="8">
    <source>
        <dbReference type="ARBA" id="ARBA00022989"/>
    </source>
</evidence>
<protein>
    <recommendedName>
        <fullName evidence="11">Aromatic amino acid transport protein AroP</fullName>
    </recommendedName>
    <alternativeName>
        <fullName evidence="12">Aromatic amino acid:H(+) symporter AroP</fullName>
    </alternativeName>
    <alternativeName>
        <fullName evidence="13">General aromatic amino acid permease</fullName>
    </alternativeName>
</protein>
<evidence type="ECO:0000256" key="1">
    <source>
        <dbReference type="ARBA" id="ARBA00004429"/>
    </source>
</evidence>
<evidence type="ECO:0000259" key="18">
    <source>
        <dbReference type="Pfam" id="PF00324"/>
    </source>
</evidence>
<evidence type="ECO:0000256" key="3">
    <source>
        <dbReference type="ARBA" id="ARBA00022448"/>
    </source>
</evidence>
<feature type="transmembrane region" description="Helical" evidence="17">
    <location>
        <begin position="155"/>
        <end position="177"/>
    </location>
</feature>
<comment type="subcellular location">
    <subcellularLocation>
        <location evidence="1">Cell inner membrane</location>
        <topology evidence="1">Multi-pass membrane protein</topology>
    </subcellularLocation>
</comment>
<dbReference type="GO" id="GO:0005886">
    <property type="term" value="C:plasma membrane"/>
    <property type="evidence" value="ECO:0007669"/>
    <property type="project" value="UniProtKB-SubCell"/>
</dbReference>
<feature type="transmembrane region" description="Helical" evidence="17">
    <location>
        <begin position="357"/>
        <end position="377"/>
    </location>
</feature>
<comment type="catalytic activity">
    <reaction evidence="15">
        <text>L-tyrosine(in) + H(+)(in) = L-tyrosine(out) + H(+)(out)</text>
        <dbReference type="Rhea" id="RHEA:28875"/>
        <dbReference type="ChEBI" id="CHEBI:15378"/>
        <dbReference type="ChEBI" id="CHEBI:58315"/>
    </reaction>
    <physiologicalReaction direction="right-to-left" evidence="15">
        <dbReference type="Rhea" id="RHEA:28877"/>
    </physiologicalReaction>
</comment>
<accession>A0A451D2B7</accession>
<feature type="transmembrane region" description="Helical" evidence="17">
    <location>
        <begin position="423"/>
        <end position="443"/>
    </location>
</feature>
<organism evidence="19 20">
    <name type="scientific">Candidatus Erwinia haradaeae</name>
    <dbReference type="NCBI Taxonomy" id="1922217"/>
    <lineage>
        <taxon>Bacteria</taxon>
        <taxon>Pseudomonadati</taxon>
        <taxon>Pseudomonadota</taxon>
        <taxon>Gammaproteobacteria</taxon>
        <taxon>Enterobacterales</taxon>
        <taxon>Erwiniaceae</taxon>
        <taxon>Erwinia</taxon>
    </lineage>
</organism>
<keyword evidence="9 17" id="KW-0472">Membrane</keyword>
<gene>
    <name evidence="19" type="primary">aroP</name>
    <name evidence="19" type="ORF">ERCICUMA2628_312</name>
</gene>
<comment type="catalytic activity">
    <reaction evidence="16">
        <text>L-phenylalanine(in) + H(+)(in) = L-phenylalanine(out) + H(+)(out)</text>
        <dbReference type="Rhea" id="RHEA:28923"/>
        <dbReference type="ChEBI" id="CHEBI:15378"/>
        <dbReference type="ChEBI" id="CHEBI:58095"/>
    </reaction>
    <physiologicalReaction direction="right-to-left" evidence="16">
        <dbReference type="Rhea" id="RHEA:28925"/>
    </physiologicalReaction>
</comment>
<keyword evidence="8 17" id="KW-1133">Transmembrane helix</keyword>
<dbReference type="Pfam" id="PF00324">
    <property type="entry name" value="AA_permease"/>
    <property type="match status" value="1"/>
</dbReference>